<reference evidence="2" key="1">
    <citation type="submission" date="2018-06" db="EMBL/GenBank/DDBJ databases">
        <authorList>
            <person name="Zhirakovskaya E."/>
        </authorList>
    </citation>
    <scope>NUCLEOTIDE SEQUENCE</scope>
</reference>
<sequence length="1051" mass="115389">MAGITTYSIKNYMAIYALIFIVVVVGLNSYITLPREANPDISIPFVIVTTTYQGVAPTDIESLVTQEIEKELKNINNIKEMRSSSKEGVSAITVEFDPSVDLDEAVQKVRDKVNTAKPKLPPDADEPVISEINFSNIPIMIVNVSGEYGLVRLKKVAEELQNKVEQVAGVLKVTLAGGLEREVKVDVDPERLLYYNLSLQDVVDVIKDENVTIPGGSIDIGNYKYLIRVPGEFDDPMIIKELVLKSNNLKPVYIRDVADVSFGYKRASSFARLNGVEGVSLSVTKRTGENIIKVSDEIKKLLKLEQPSLPRTTKVRITADQSEMTRTLLNDLENNIISGLILVLIVLFFFLGIKVAVFVALSIPFSMLISFFVLQVVGFSLNMVVLFSLILALGMLVDNAIVIVENIYRHAEEGTPPFEAAMKGTAEVAKPVIISTVTTLCAFFPMVFWPGIMGEFMVYLPYTISITLTSSLFVAMVINPTLCATLLHVKAHGKKMNELNEKELGFLKSQYKRFLQIALKRRGLTFGLAIISLVLVMMVYGVLGHGVEFFPDVEPSKAFVDIEAPAGTNLKASDLFAQVMEGFIKKRDDIETYVTNVGVSTSQFDFGGMGEAGPSHKSRIALDFIDREDRTRPTYDSIDKLRQNAKKIIGANVMIDGEHMGPPSGPPINVELSGPDYDLLSGLSLQVAETLKKIPGLVDLESDYSAGRPEISVTIDREQAAKYGFSTKDIANVIRTAIHGQKASTFRQSKDEYDIRVRLQLNRRDRIEKLKSLFIKHEGNLAPLSSFAKITTSSGYGDIAHIDQKRVITVSTKLASGINQNAMLATVKEKLTEKIALPEGYRMAYTGQDKEQQESEEFLTKAFIGALLLIAFVLILEFNSFATPLIILSSVVLSMIGVVIGLMVTVTPFGVIMTGVGVISLAGVVVNNSIVLLDYTILLRERGMGKYNAIVTAGMTRLRPVLLTAITTILGLMPMAVGISFDFKKFSLITQSDSSEWWGPMAVAIIFGLGFATVLTLVVVPTLYSLLDSMASRLLGTSLTNESPLDKDHTG</sequence>
<feature type="transmembrane region" description="Helical" evidence="1">
    <location>
        <begin position="12"/>
        <end position="33"/>
    </location>
</feature>
<dbReference type="Gene3D" id="3.30.70.1320">
    <property type="entry name" value="Multidrug efflux transporter AcrB pore domain like"/>
    <property type="match status" value="1"/>
</dbReference>
<dbReference type="SUPFAM" id="SSF82866">
    <property type="entry name" value="Multidrug efflux transporter AcrB transmembrane domain"/>
    <property type="match status" value="2"/>
</dbReference>
<keyword evidence="1" id="KW-1133">Transmembrane helix</keyword>
<dbReference type="Gene3D" id="3.30.70.1430">
    <property type="entry name" value="Multidrug efflux transporter AcrB pore domain"/>
    <property type="match status" value="2"/>
</dbReference>
<name>A0A3B1C265_9ZZZZ</name>
<gene>
    <name evidence="2" type="ORF">MNBD_NITROSPINAE02-1442</name>
</gene>
<dbReference type="Gene3D" id="3.30.70.1440">
    <property type="entry name" value="Multidrug efflux transporter AcrB pore domain"/>
    <property type="match status" value="1"/>
</dbReference>
<feature type="transmembrane region" description="Helical" evidence="1">
    <location>
        <begin position="1001"/>
        <end position="1027"/>
    </location>
</feature>
<dbReference type="GO" id="GO:0005886">
    <property type="term" value="C:plasma membrane"/>
    <property type="evidence" value="ECO:0007669"/>
    <property type="project" value="TreeGrafter"/>
</dbReference>
<accession>A0A3B1C265</accession>
<dbReference type="EMBL" id="UOGE01000062">
    <property type="protein sequence ID" value="VAX20821.1"/>
    <property type="molecule type" value="Genomic_DNA"/>
</dbReference>
<evidence type="ECO:0000313" key="2">
    <source>
        <dbReference type="EMBL" id="VAX20821.1"/>
    </source>
</evidence>
<dbReference type="PANTHER" id="PTHR32063:SF24">
    <property type="entry name" value="CATION EFFLUX SYSTEM (ACRB_ACRD_ACRF FAMILY)"/>
    <property type="match status" value="1"/>
</dbReference>
<feature type="transmembrane region" description="Helical" evidence="1">
    <location>
        <begin position="885"/>
        <end position="906"/>
    </location>
</feature>
<protein>
    <submittedName>
        <fullName evidence="2">Acriflavin resistance protein</fullName>
    </submittedName>
</protein>
<feature type="transmembrane region" description="Helical" evidence="1">
    <location>
        <begin position="523"/>
        <end position="543"/>
    </location>
</feature>
<dbReference type="PANTHER" id="PTHR32063">
    <property type="match status" value="1"/>
</dbReference>
<feature type="transmembrane region" description="Helical" evidence="1">
    <location>
        <begin position="336"/>
        <end position="361"/>
    </location>
</feature>
<dbReference type="Gene3D" id="1.20.1640.10">
    <property type="entry name" value="Multidrug efflux transporter AcrB transmembrane domain"/>
    <property type="match status" value="2"/>
</dbReference>
<proteinExistence type="predicted"/>
<feature type="transmembrane region" description="Helical" evidence="1">
    <location>
        <begin position="432"/>
        <end position="452"/>
    </location>
</feature>
<dbReference type="SUPFAM" id="SSF82693">
    <property type="entry name" value="Multidrug efflux transporter AcrB pore domain, PN1, PN2, PC1 and PC2 subdomains"/>
    <property type="match status" value="2"/>
</dbReference>
<organism evidence="2">
    <name type="scientific">hydrothermal vent metagenome</name>
    <dbReference type="NCBI Taxonomy" id="652676"/>
    <lineage>
        <taxon>unclassified sequences</taxon>
        <taxon>metagenomes</taxon>
        <taxon>ecological metagenomes</taxon>
    </lineage>
</organism>
<dbReference type="InterPro" id="IPR027463">
    <property type="entry name" value="AcrB_DN_DC_subdom"/>
</dbReference>
<feature type="transmembrane region" description="Helical" evidence="1">
    <location>
        <begin position="960"/>
        <end position="981"/>
    </location>
</feature>
<feature type="transmembrane region" description="Helical" evidence="1">
    <location>
        <begin position="912"/>
        <end position="939"/>
    </location>
</feature>
<keyword evidence="1" id="KW-0812">Transmembrane</keyword>
<dbReference type="SUPFAM" id="SSF82714">
    <property type="entry name" value="Multidrug efflux transporter AcrB TolC docking domain, DN and DC subdomains"/>
    <property type="match status" value="2"/>
</dbReference>
<feature type="transmembrane region" description="Helical" evidence="1">
    <location>
        <begin position="858"/>
        <end position="878"/>
    </location>
</feature>
<dbReference type="GO" id="GO:0042910">
    <property type="term" value="F:xenobiotic transmembrane transporter activity"/>
    <property type="evidence" value="ECO:0007669"/>
    <property type="project" value="TreeGrafter"/>
</dbReference>
<keyword evidence="1" id="KW-0472">Membrane</keyword>
<dbReference type="FunFam" id="3.30.70.1430:FF:000001">
    <property type="entry name" value="Efflux pump membrane transporter"/>
    <property type="match status" value="1"/>
</dbReference>
<feature type="transmembrane region" description="Helical" evidence="1">
    <location>
        <begin position="464"/>
        <end position="487"/>
    </location>
</feature>
<dbReference type="Gene3D" id="3.30.2090.10">
    <property type="entry name" value="Multidrug efflux transporter AcrB TolC docking domain, DN and DC subdomains"/>
    <property type="match status" value="2"/>
</dbReference>
<dbReference type="PRINTS" id="PR00702">
    <property type="entry name" value="ACRIFLAVINRP"/>
</dbReference>
<dbReference type="InterPro" id="IPR001036">
    <property type="entry name" value="Acrflvin-R"/>
</dbReference>
<dbReference type="Pfam" id="PF00873">
    <property type="entry name" value="ACR_tran"/>
    <property type="match status" value="1"/>
</dbReference>
<evidence type="ECO:0000256" key="1">
    <source>
        <dbReference type="SAM" id="Phobius"/>
    </source>
</evidence>
<feature type="transmembrane region" description="Helical" evidence="1">
    <location>
        <begin position="367"/>
        <end position="393"/>
    </location>
</feature>
<dbReference type="AlphaFoldDB" id="A0A3B1C265"/>